<accession>A0A6A6AL28</accession>
<sequence length="221" mass="25938">MSQPISLLSLNSLGSRSMPMPVRNQPRVRFLPNQPNRNADERSPTAISKPIRFAPEYRKESELFRLGWHSAPARVHHRLDDITDYYRPGTYGWETSQKKRLLERERDIGRGLERRGVIVVRYSPREYAERARIHMEWQKKVLEDESKKSDSGCFVKDEIKEDGNEEKKGEEEEEKEDDSEEEEEDSEEEDSKEEDSEKEEEEDDSEDENEADDKEEEDGGS</sequence>
<evidence type="ECO:0000256" key="1">
    <source>
        <dbReference type="SAM" id="MobiDB-lite"/>
    </source>
</evidence>
<protein>
    <submittedName>
        <fullName evidence="2">Uncharacterized protein</fullName>
    </submittedName>
</protein>
<feature type="region of interest" description="Disordered" evidence="1">
    <location>
        <begin position="142"/>
        <end position="221"/>
    </location>
</feature>
<reference evidence="2" key="1">
    <citation type="journal article" date="2020" name="Stud. Mycol.">
        <title>101 Dothideomycetes genomes: a test case for predicting lifestyles and emergence of pathogens.</title>
        <authorList>
            <person name="Haridas S."/>
            <person name="Albert R."/>
            <person name="Binder M."/>
            <person name="Bloem J."/>
            <person name="Labutti K."/>
            <person name="Salamov A."/>
            <person name="Andreopoulos B."/>
            <person name="Baker S."/>
            <person name="Barry K."/>
            <person name="Bills G."/>
            <person name="Bluhm B."/>
            <person name="Cannon C."/>
            <person name="Castanera R."/>
            <person name="Culley D."/>
            <person name="Daum C."/>
            <person name="Ezra D."/>
            <person name="Gonzalez J."/>
            <person name="Henrissat B."/>
            <person name="Kuo A."/>
            <person name="Liang C."/>
            <person name="Lipzen A."/>
            <person name="Lutzoni F."/>
            <person name="Magnuson J."/>
            <person name="Mondo S."/>
            <person name="Nolan M."/>
            <person name="Ohm R."/>
            <person name="Pangilinan J."/>
            <person name="Park H.-J."/>
            <person name="Ramirez L."/>
            <person name="Alfaro M."/>
            <person name="Sun H."/>
            <person name="Tritt A."/>
            <person name="Yoshinaga Y."/>
            <person name="Zwiers L.-H."/>
            <person name="Turgeon B."/>
            <person name="Goodwin S."/>
            <person name="Spatafora J."/>
            <person name="Crous P."/>
            <person name="Grigoriev I."/>
        </authorList>
    </citation>
    <scope>NUCLEOTIDE SEQUENCE</scope>
    <source>
        <strain evidence="2">CBS 119687</strain>
    </source>
</reference>
<dbReference type="Proteomes" id="UP000799771">
    <property type="component" value="Unassembled WGS sequence"/>
</dbReference>
<evidence type="ECO:0000313" key="3">
    <source>
        <dbReference type="Proteomes" id="UP000799771"/>
    </source>
</evidence>
<dbReference type="RefSeq" id="XP_033525964.1">
    <property type="nucleotide sequence ID" value="XM_033672797.1"/>
</dbReference>
<keyword evidence="3" id="KW-1185">Reference proteome</keyword>
<dbReference type="AlphaFoldDB" id="A0A6A6AL28"/>
<proteinExistence type="predicted"/>
<feature type="compositionally biased region" description="Basic and acidic residues" evidence="1">
    <location>
        <begin position="142"/>
        <end position="170"/>
    </location>
</feature>
<feature type="region of interest" description="Disordered" evidence="1">
    <location>
        <begin position="13"/>
        <end position="45"/>
    </location>
</feature>
<organism evidence="2 3">
    <name type="scientific">Dothidotthia symphoricarpi CBS 119687</name>
    <dbReference type="NCBI Taxonomy" id="1392245"/>
    <lineage>
        <taxon>Eukaryota</taxon>
        <taxon>Fungi</taxon>
        <taxon>Dikarya</taxon>
        <taxon>Ascomycota</taxon>
        <taxon>Pezizomycotina</taxon>
        <taxon>Dothideomycetes</taxon>
        <taxon>Pleosporomycetidae</taxon>
        <taxon>Pleosporales</taxon>
        <taxon>Dothidotthiaceae</taxon>
        <taxon>Dothidotthia</taxon>
    </lineage>
</organism>
<name>A0A6A6AL28_9PLEO</name>
<feature type="compositionally biased region" description="Acidic residues" evidence="1">
    <location>
        <begin position="171"/>
        <end position="221"/>
    </location>
</feature>
<evidence type="ECO:0000313" key="2">
    <source>
        <dbReference type="EMBL" id="KAF2131577.1"/>
    </source>
</evidence>
<dbReference type="OrthoDB" id="10657524at2759"/>
<dbReference type="GeneID" id="54413229"/>
<gene>
    <name evidence="2" type="ORF">P153DRAFT_429841</name>
</gene>
<dbReference type="EMBL" id="ML977502">
    <property type="protein sequence ID" value="KAF2131577.1"/>
    <property type="molecule type" value="Genomic_DNA"/>
</dbReference>